<dbReference type="AlphaFoldDB" id="F9ER17"/>
<dbReference type="PANTHER" id="PTHR43823:SF3">
    <property type="entry name" value="MULTIDRUG EXPORT PROTEIN MEPA"/>
    <property type="match status" value="1"/>
</dbReference>
<feature type="transmembrane region" description="Helical" evidence="10">
    <location>
        <begin position="21"/>
        <end position="42"/>
    </location>
</feature>
<organism evidence="11 12">
    <name type="scientific">Fusobacterium animalis ATCC 51191</name>
    <dbReference type="NCBI Taxonomy" id="997347"/>
    <lineage>
        <taxon>Bacteria</taxon>
        <taxon>Fusobacteriati</taxon>
        <taxon>Fusobacteriota</taxon>
        <taxon>Fusobacteriia</taxon>
        <taxon>Fusobacteriales</taxon>
        <taxon>Fusobacteriaceae</taxon>
        <taxon>Fusobacterium</taxon>
    </lineage>
</organism>
<evidence type="ECO:0000256" key="1">
    <source>
        <dbReference type="ARBA" id="ARBA00004651"/>
    </source>
</evidence>
<comment type="subcellular location">
    <subcellularLocation>
        <location evidence="1">Cell membrane</location>
        <topology evidence="1">Multi-pass membrane protein</topology>
    </subcellularLocation>
</comment>
<feature type="transmembrane region" description="Helical" evidence="10">
    <location>
        <begin position="430"/>
        <end position="449"/>
    </location>
</feature>
<dbReference type="GO" id="GO:0042910">
    <property type="term" value="F:xenobiotic transmembrane transporter activity"/>
    <property type="evidence" value="ECO:0007669"/>
    <property type="project" value="InterPro"/>
</dbReference>
<feature type="transmembrane region" description="Helical" evidence="10">
    <location>
        <begin position="284"/>
        <end position="305"/>
    </location>
</feature>
<accession>F9ER17</accession>
<gene>
    <name evidence="11" type="primary">norM</name>
    <name evidence="11" type="ORF">HMPREF9094_2372</name>
</gene>
<evidence type="ECO:0000256" key="10">
    <source>
        <dbReference type="SAM" id="Phobius"/>
    </source>
</evidence>
<evidence type="ECO:0000313" key="11">
    <source>
        <dbReference type="EMBL" id="EGQ78551.1"/>
    </source>
</evidence>
<dbReference type="Pfam" id="PF01554">
    <property type="entry name" value="MatE"/>
    <property type="match status" value="2"/>
</dbReference>
<feature type="transmembrane region" description="Helical" evidence="10">
    <location>
        <begin position="62"/>
        <end position="82"/>
    </location>
</feature>
<dbReference type="STRING" id="76859.RN98_06780"/>
<evidence type="ECO:0000256" key="7">
    <source>
        <dbReference type="ARBA" id="ARBA00022989"/>
    </source>
</evidence>
<evidence type="ECO:0000256" key="3">
    <source>
        <dbReference type="ARBA" id="ARBA00022106"/>
    </source>
</evidence>
<keyword evidence="5" id="KW-1003">Cell membrane</keyword>
<dbReference type="NCBIfam" id="TIGR00797">
    <property type="entry name" value="matE"/>
    <property type="match status" value="1"/>
</dbReference>
<evidence type="ECO:0000256" key="6">
    <source>
        <dbReference type="ARBA" id="ARBA00022692"/>
    </source>
</evidence>
<evidence type="ECO:0000256" key="2">
    <source>
        <dbReference type="ARBA" id="ARBA00008417"/>
    </source>
</evidence>
<reference evidence="11 12" key="1">
    <citation type="submission" date="2011-05" db="EMBL/GenBank/DDBJ databases">
        <authorList>
            <person name="Muzny D."/>
            <person name="Qin X."/>
            <person name="Deng J."/>
            <person name="Jiang H."/>
            <person name="Liu Y."/>
            <person name="Qu J."/>
            <person name="Song X.-Z."/>
            <person name="Zhang L."/>
            <person name="Thornton R."/>
            <person name="Coyle M."/>
            <person name="Francisco L."/>
            <person name="Jackson L."/>
            <person name="Javaid M."/>
            <person name="Korchina V."/>
            <person name="Kovar C."/>
            <person name="Mata R."/>
            <person name="Mathew T."/>
            <person name="Ngo R."/>
            <person name="Nguyen L."/>
            <person name="Nguyen N."/>
            <person name="Okwuonu G."/>
            <person name="Ongeri F."/>
            <person name="Pham C."/>
            <person name="Simmons D."/>
            <person name="Wilczek-Boney K."/>
            <person name="Hale W."/>
            <person name="Jakkamsetti A."/>
            <person name="Pham P."/>
            <person name="Ruth R."/>
            <person name="San Lucas F."/>
            <person name="Warren J."/>
            <person name="Zhang J."/>
            <person name="Zhao Z."/>
            <person name="Zhou C."/>
            <person name="Zhu D."/>
            <person name="Lee S."/>
            <person name="Bess C."/>
            <person name="Blankenburg K."/>
            <person name="Forbes L."/>
            <person name="Fu Q."/>
            <person name="Gubbala S."/>
            <person name="Hirani K."/>
            <person name="Jayaseelan J.C."/>
            <person name="Lara F."/>
            <person name="Munidasa M."/>
            <person name="Palculict T."/>
            <person name="Patil S."/>
            <person name="Pu L.-L."/>
            <person name="Saada N."/>
            <person name="Tang L."/>
            <person name="Weissenberger G."/>
            <person name="Zhu Y."/>
            <person name="Hemphill L."/>
            <person name="Shang Y."/>
            <person name="Youmans B."/>
            <person name="Ayvaz T."/>
            <person name="Ross M."/>
            <person name="Santibanez J."/>
            <person name="Aqrawi P."/>
            <person name="Gross S."/>
            <person name="Joshi V."/>
            <person name="Fowler G."/>
            <person name="Nazareth L."/>
            <person name="Reid J."/>
            <person name="Worley K."/>
            <person name="Petrosino J."/>
            <person name="Highlander S."/>
            <person name="Gibbs R."/>
        </authorList>
    </citation>
    <scope>NUCLEOTIDE SEQUENCE [LARGE SCALE GENOMIC DNA]</scope>
    <source>
        <strain evidence="11 12">ATCC 51191</strain>
    </source>
</reference>
<keyword evidence="9" id="KW-0046">Antibiotic resistance</keyword>
<feature type="transmembrane region" description="Helical" evidence="10">
    <location>
        <begin position="370"/>
        <end position="392"/>
    </location>
</feature>
<dbReference type="InterPro" id="IPR051327">
    <property type="entry name" value="MATE_MepA_subfamily"/>
</dbReference>
<comment type="caution">
    <text evidence="11">The sequence shown here is derived from an EMBL/GenBank/DDBJ whole genome shotgun (WGS) entry which is preliminary data.</text>
</comment>
<dbReference type="HOGENOM" id="CLU_596580_0_0_0"/>
<feature type="transmembrane region" description="Helical" evidence="10">
    <location>
        <begin position="404"/>
        <end position="424"/>
    </location>
</feature>
<feature type="transmembrane region" description="Helical" evidence="10">
    <location>
        <begin position="143"/>
        <end position="163"/>
    </location>
</feature>
<feature type="non-terminal residue" evidence="11">
    <location>
        <position position="1"/>
    </location>
</feature>
<dbReference type="Proteomes" id="UP000005392">
    <property type="component" value="Unassembled WGS sequence"/>
</dbReference>
<evidence type="ECO:0000256" key="8">
    <source>
        <dbReference type="ARBA" id="ARBA00023136"/>
    </source>
</evidence>
<dbReference type="PANTHER" id="PTHR43823">
    <property type="entry name" value="SPORULATION PROTEIN YKVU"/>
    <property type="match status" value="1"/>
</dbReference>
<comment type="similarity">
    <text evidence="2">Belongs to the multi antimicrobial extrusion (MATE) (TC 2.A.66.1) family. MepA subfamily.</text>
</comment>
<dbReference type="EMBL" id="AFQD01000491">
    <property type="protein sequence ID" value="EGQ78551.1"/>
    <property type="molecule type" value="Genomic_DNA"/>
</dbReference>
<dbReference type="InterPro" id="IPR048279">
    <property type="entry name" value="MdtK-like"/>
</dbReference>
<dbReference type="GO" id="GO:0015297">
    <property type="term" value="F:antiporter activity"/>
    <property type="evidence" value="ECO:0007669"/>
    <property type="project" value="InterPro"/>
</dbReference>
<protein>
    <recommendedName>
        <fullName evidence="3">Multidrug export protein MepA</fullName>
    </recommendedName>
</protein>
<name>F9ER17_9FUSO</name>
<dbReference type="GO" id="GO:0046677">
    <property type="term" value="P:response to antibiotic"/>
    <property type="evidence" value="ECO:0007669"/>
    <property type="project" value="UniProtKB-KW"/>
</dbReference>
<feature type="transmembrane region" description="Helical" evidence="10">
    <location>
        <begin position="103"/>
        <end position="123"/>
    </location>
</feature>
<evidence type="ECO:0000256" key="9">
    <source>
        <dbReference type="ARBA" id="ARBA00023251"/>
    </source>
</evidence>
<feature type="transmembrane region" description="Helical" evidence="10">
    <location>
        <begin position="201"/>
        <end position="223"/>
    </location>
</feature>
<dbReference type="PIRSF" id="PIRSF006603">
    <property type="entry name" value="DinF"/>
    <property type="match status" value="1"/>
</dbReference>
<keyword evidence="6 10" id="KW-0812">Transmembrane</keyword>
<dbReference type="InterPro" id="IPR002528">
    <property type="entry name" value="MATE_fam"/>
</dbReference>
<evidence type="ECO:0000313" key="12">
    <source>
        <dbReference type="Proteomes" id="UP000005392"/>
    </source>
</evidence>
<dbReference type="InterPro" id="IPR045070">
    <property type="entry name" value="MATE_MepA-like"/>
</dbReference>
<feature type="transmembrane region" description="Helical" evidence="10">
    <location>
        <begin position="330"/>
        <end position="350"/>
    </location>
</feature>
<proteinExistence type="inferred from homology"/>
<keyword evidence="7 10" id="KW-1133">Transmembrane helix</keyword>
<feature type="transmembrane region" description="Helical" evidence="10">
    <location>
        <begin position="175"/>
        <end position="195"/>
    </location>
</feature>
<keyword evidence="12" id="KW-1185">Reference proteome</keyword>
<evidence type="ECO:0000256" key="5">
    <source>
        <dbReference type="ARBA" id="ARBA00022475"/>
    </source>
</evidence>
<keyword evidence="8 10" id="KW-0472">Membrane</keyword>
<keyword evidence="4" id="KW-0813">Transport</keyword>
<sequence>RRKMQEEIKELNPLGYKPIGKLLKSLAIPAIIANLVNALYNVVDQIFIGQRVGYLGNAATNIAFPITTICLAIGLTLGIGGASNFNLELGKGYPEKSKHTAGTAASTLIIIGIILCIIVRIFLEPLMISFGATDKILEYSMEYTGITSYGIPFLLFSIGVNPLIRADGNAKYSMIAIVTGAILNTILDPLFMFVYNWGIAGAAWATVISQIISALLLLIYFPRFKSVKFSLNDFIPQLHYLKRIISLGFASFIYQFSNMIVLVTTNNLLKIYGKNSIYGSDIPIAVFGIVMKINVIFIAIVLGLVQGAQPIFGFNYGAKNYHRVRETMRLLLKVTFSIATILFIIFQVFPKQIISLFGEGDKLYFEFATKYMRIFLAFISLNSIQISIATFFPSIGKAIKGAIVSLTKQLIVLFPLLLTLPRFFGVKGVIYATPLTDLIAFTVAIIFLINEFKHMPKS</sequence>
<evidence type="ECO:0000256" key="4">
    <source>
        <dbReference type="ARBA" id="ARBA00022448"/>
    </source>
</evidence>
<dbReference type="CDD" id="cd13143">
    <property type="entry name" value="MATE_MepA_like"/>
    <property type="match status" value="1"/>
</dbReference>
<feature type="transmembrane region" description="Helical" evidence="10">
    <location>
        <begin position="244"/>
        <end position="264"/>
    </location>
</feature>
<dbReference type="PATRIC" id="fig|997347.4.peg.2154"/>
<dbReference type="GO" id="GO:0005886">
    <property type="term" value="C:plasma membrane"/>
    <property type="evidence" value="ECO:0007669"/>
    <property type="project" value="UniProtKB-SubCell"/>
</dbReference>